<evidence type="ECO:0000256" key="1">
    <source>
        <dbReference type="SAM" id="SignalP"/>
    </source>
</evidence>
<proteinExistence type="predicted"/>
<protein>
    <recommendedName>
        <fullName evidence="4">HEAT repeat domain-containing protein</fullName>
    </recommendedName>
</protein>
<feature type="chain" id="PRO_5047046016" description="HEAT repeat domain-containing protein" evidence="1">
    <location>
        <begin position="30"/>
        <end position="293"/>
    </location>
</feature>
<reference evidence="3" key="1">
    <citation type="journal article" date="2019" name="Int. J. Syst. Evol. Microbiol.">
        <title>The Global Catalogue of Microorganisms (GCM) 10K type strain sequencing project: providing services to taxonomists for standard genome sequencing and annotation.</title>
        <authorList>
            <consortium name="The Broad Institute Genomics Platform"/>
            <consortium name="The Broad Institute Genome Sequencing Center for Infectious Disease"/>
            <person name="Wu L."/>
            <person name="Ma J."/>
        </authorList>
    </citation>
    <scope>NUCLEOTIDE SEQUENCE [LARGE SCALE GENOMIC DNA]</scope>
    <source>
        <strain evidence="3">JCM 18204</strain>
    </source>
</reference>
<dbReference type="SUPFAM" id="SSF48371">
    <property type="entry name" value="ARM repeat"/>
    <property type="match status" value="1"/>
</dbReference>
<dbReference type="Proteomes" id="UP001499959">
    <property type="component" value="Unassembled WGS sequence"/>
</dbReference>
<evidence type="ECO:0000313" key="3">
    <source>
        <dbReference type="Proteomes" id="UP001499959"/>
    </source>
</evidence>
<evidence type="ECO:0000313" key="2">
    <source>
        <dbReference type="EMBL" id="GAA4802305.1"/>
    </source>
</evidence>
<comment type="caution">
    <text evidence="2">The sequence shown here is derived from an EMBL/GenBank/DDBJ whole genome shotgun (WGS) entry which is preliminary data.</text>
</comment>
<gene>
    <name evidence="2" type="ORF">GCM10023307_31250</name>
</gene>
<dbReference type="Pfam" id="PF13646">
    <property type="entry name" value="HEAT_2"/>
    <property type="match status" value="1"/>
</dbReference>
<feature type="signal peptide" evidence="1">
    <location>
        <begin position="1"/>
        <end position="29"/>
    </location>
</feature>
<name>A0ABP9BZF2_9GAMM</name>
<dbReference type="InterPro" id="IPR011989">
    <property type="entry name" value="ARM-like"/>
</dbReference>
<keyword evidence="1" id="KW-0732">Signal</keyword>
<accession>A0ABP9BZF2</accession>
<dbReference type="EMBL" id="BAABJE010000017">
    <property type="protein sequence ID" value="GAA4802305.1"/>
    <property type="molecule type" value="Genomic_DNA"/>
</dbReference>
<evidence type="ECO:0008006" key="4">
    <source>
        <dbReference type="Google" id="ProtNLM"/>
    </source>
</evidence>
<organism evidence="2 3">
    <name type="scientific">Lysobacter hankyongensis</name>
    <dbReference type="NCBI Taxonomy" id="1176535"/>
    <lineage>
        <taxon>Bacteria</taxon>
        <taxon>Pseudomonadati</taxon>
        <taxon>Pseudomonadota</taxon>
        <taxon>Gammaproteobacteria</taxon>
        <taxon>Lysobacterales</taxon>
        <taxon>Lysobacteraceae</taxon>
        <taxon>Lysobacter</taxon>
    </lineage>
</organism>
<dbReference type="Gene3D" id="1.25.10.10">
    <property type="entry name" value="Leucine-rich Repeat Variant"/>
    <property type="match status" value="1"/>
</dbReference>
<dbReference type="InterPro" id="IPR016024">
    <property type="entry name" value="ARM-type_fold"/>
</dbReference>
<keyword evidence="3" id="KW-1185">Reference proteome</keyword>
<sequence>MMSGIGARSSRLALSAVVALVATAGAWVAFDRHQAADAVAREAMPAGRSDRADATAVPAVANDPRRGRAGGIDVQELMRRYTLETELDKRGALLATLQANPDDEVKRFALQLAASRDPVARREGLELLKAFPLSDTDVRGFLVSEIDREQDPAMLTTLVDMLSPTMIASEDAAPLVARLTDLRAHPDPQVRAASVLQTSQWDRGDGLENVLHEAMRDPDERVRLAAIGGITAERVRSDRLKEILLAIASDPRTGGEERNRALFALEGFALNRAEYEIYRQAAQLGTPGDGHGH</sequence>
<dbReference type="RefSeq" id="WP_345304283.1">
    <property type="nucleotide sequence ID" value="NZ_BAABJE010000017.1"/>
</dbReference>